<dbReference type="AlphaFoldDB" id="A0A1T5N4K2"/>
<accession>A0A1T5N4K2</accession>
<protein>
    <recommendedName>
        <fullName evidence="2">DUF6265 domain-containing protein</fullName>
    </recommendedName>
</protein>
<reference evidence="3 4" key="1">
    <citation type="submission" date="2017-02" db="EMBL/GenBank/DDBJ databases">
        <authorList>
            <person name="Peterson S.W."/>
        </authorList>
    </citation>
    <scope>NUCLEOTIDE SEQUENCE [LARGE SCALE GENOMIC DNA]</scope>
    <source>
        <strain evidence="3 4">DSM 18108</strain>
    </source>
</reference>
<organism evidence="3 4">
    <name type="scientific">Chitinophaga ginsengisegetis</name>
    <dbReference type="NCBI Taxonomy" id="393003"/>
    <lineage>
        <taxon>Bacteria</taxon>
        <taxon>Pseudomonadati</taxon>
        <taxon>Bacteroidota</taxon>
        <taxon>Chitinophagia</taxon>
        <taxon>Chitinophagales</taxon>
        <taxon>Chitinophagaceae</taxon>
        <taxon>Chitinophaga</taxon>
    </lineage>
</organism>
<evidence type="ECO:0000256" key="1">
    <source>
        <dbReference type="SAM" id="SignalP"/>
    </source>
</evidence>
<feature type="domain" description="DUF6265" evidence="2">
    <location>
        <begin position="39"/>
        <end position="146"/>
    </location>
</feature>
<dbReference type="STRING" id="393003.SAMN05660461_0363"/>
<dbReference type="RefSeq" id="WP_079467702.1">
    <property type="nucleotide sequence ID" value="NZ_FUZZ01000001.1"/>
</dbReference>
<feature type="chain" id="PRO_5012278781" description="DUF6265 domain-containing protein" evidence="1">
    <location>
        <begin position="25"/>
        <end position="165"/>
    </location>
</feature>
<sequence>MAKKRWYSSSYLLLILLLAGSLRAAGQVSPADFRFLDKLEGTWKMNTRKSTIVETWSRINDSTWKGKTWRVVGADSALQQSMQLVRRGADIFYIPAYEGQDKPATIHLKLRVLKAIGFVAEDLNNDFPRKITYRFKDARHLDARVEGVRDGTTEEYIFQYSISPE</sequence>
<dbReference type="Pfam" id="PF19780">
    <property type="entry name" value="DUF6265"/>
    <property type="match status" value="1"/>
</dbReference>
<dbReference type="InterPro" id="IPR046232">
    <property type="entry name" value="DUF6265"/>
</dbReference>
<feature type="signal peptide" evidence="1">
    <location>
        <begin position="1"/>
        <end position="24"/>
    </location>
</feature>
<evidence type="ECO:0000313" key="4">
    <source>
        <dbReference type="Proteomes" id="UP000190166"/>
    </source>
</evidence>
<gene>
    <name evidence="3" type="ORF">SAMN05660461_0363</name>
</gene>
<keyword evidence="1" id="KW-0732">Signal</keyword>
<evidence type="ECO:0000259" key="2">
    <source>
        <dbReference type="Pfam" id="PF19780"/>
    </source>
</evidence>
<proteinExistence type="predicted"/>
<name>A0A1T5N4K2_9BACT</name>
<evidence type="ECO:0000313" key="3">
    <source>
        <dbReference type="EMBL" id="SKC95377.1"/>
    </source>
</evidence>
<keyword evidence="4" id="KW-1185">Reference proteome</keyword>
<dbReference type="Proteomes" id="UP000190166">
    <property type="component" value="Unassembled WGS sequence"/>
</dbReference>
<dbReference type="EMBL" id="FUZZ01000001">
    <property type="protein sequence ID" value="SKC95377.1"/>
    <property type="molecule type" value="Genomic_DNA"/>
</dbReference>